<comment type="caution">
    <text evidence="1">The sequence shown here is derived from an EMBL/GenBank/DDBJ whole genome shotgun (WGS) entry which is preliminary data.</text>
</comment>
<protein>
    <submittedName>
        <fullName evidence="1">Uncharacterized protein</fullName>
    </submittedName>
</protein>
<dbReference type="EMBL" id="MU276108">
    <property type="protein sequence ID" value="KAI0041691.1"/>
    <property type="molecule type" value="Genomic_DNA"/>
</dbReference>
<accession>A0ACB8RDE5</accession>
<dbReference type="Proteomes" id="UP000814033">
    <property type="component" value="Unassembled WGS sequence"/>
</dbReference>
<proteinExistence type="predicted"/>
<sequence length="149" mass="16926">MSQSRPSNNNPLPNAESFFFSASVRSCLVSAQSDRRDTVNSAPRAPEAQNRPRMLRCRRMYGVGSERECASSGSRSISRADTVRRRPSAEHGHLRSRRQAPITPLVSEWRGLLNFIMHDSAFCYFFFGVSAGGRRRSTDLPYCWLRRTP</sequence>
<gene>
    <name evidence="1" type="ORF">FA95DRAFT_671718</name>
</gene>
<reference evidence="1" key="2">
    <citation type="journal article" date="2022" name="New Phytol.">
        <title>Evolutionary transition to the ectomycorrhizal habit in the genomes of a hyperdiverse lineage of mushroom-forming fungi.</title>
        <authorList>
            <person name="Looney B."/>
            <person name="Miyauchi S."/>
            <person name="Morin E."/>
            <person name="Drula E."/>
            <person name="Courty P.E."/>
            <person name="Kohler A."/>
            <person name="Kuo A."/>
            <person name="LaButti K."/>
            <person name="Pangilinan J."/>
            <person name="Lipzen A."/>
            <person name="Riley R."/>
            <person name="Andreopoulos W."/>
            <person name="He G."/>
            <person name="Johnson J."/>
            <person name="Nolan M."/>
            <person name="Tritt A."/>
            <person name="Barry K.W."/>
            <person name="Grigoriev I.V."/>
            <person name="Nagy L.G."/>
            <person name="Hibbett D."/>
            <person name="Henrissat B."/>
            <person name="Matheny P.B."/>
            <person name="Labbe J."/>
            <person name="Martin F.M."/>
        </authorList>
    </citation>
    <scope>NUCLEOTIDE SEQUENCE</scope>
    <source>
        <strain evidence="1">FP105234-sp</strain>
    </source>
</reference>
<reference evidence="1" key="1">
    <citation type="submission" date="2021-02" db="EMBL/GenBank/DDBJ databases">
        <authorList>
            <consortium name="DOE Joint Genome Institute"/>
            <person name="Ahrendt S."/>
            <person name="Looney B.P."/>
            <person name="Miyauchi S."/>
            <person name="Morin E."/>
            <person name="Drula E."/>
            <person name="Courty P.E."/>
            <person name="Chicoki N."/>
            <person name="Fauchery L."/>
            <person name="Kohler A."/>
            <person name="Kuo A."/>
            <person name="Labutti K."/>
            <person name="Pangilinan J."/>
            <person name="Lipzen A."/>
            <person name="Riley R."/>
            <person name="Andreopoulos W."/>
            <person name="He G."/>
            <person name="Johnson J."/>
            <person name="Barry K.W."/>
            <person name="Grigoriev I.V."/>
            <person name="Nagy L."/>
            <person name="Hibbett D."/>
            <person name="Henrissat B."/>
            <person name="Matheny P.B."/>
            <person name="Labbe J."/>
            <person name="Martin F."/>
        </authorList>
    </citation>
    <scope>NUCLEOTIDE SEQUENCE</scope>
    <source>
        <strain evidence="1">FP105234-sp</strain>
    </source>
</reference>
<keyword evidence="2" id="KW-1185">Reference proteome</keyword>
<evidence type="ECO:0000313" key="2">
    <source>
        <dbReference type="Proteomes" id="UP000814033"/>
    </source>
</evidence>
<name>A0ACB8RDE5_9AGAM</name>
<organism evidence="1 2">
    <name type="scientific">Auriscalpium vulgare</name>
    <dbReference type="NCBI Taxonomy" id="40419"/>
    <lineage>
        <taxon>Eukaryota</taxon>
        <taxon>Fungi</taxon>
        <taxon>Dikarya</taxon>
        <taxon>Basidiomycota</taxon>
        <taxon>Agaricomycotina</taxon>
        <taxon>Agaricomycetes</taxon>
        <taxon>Russulales</taxon>
        <taxon>Auriscalpiaceae</taxon>
        <taxon>Auriscalpium</taxon>
    </lineage>
</organism>
<evidence type="ECO:0000313" key="1">
    <source>
        <dbReference type="EMBL" id="KAI0041691.1"/>
    </source>
</evidence>